<name>A0A3D9HXI3_9PROT</name>
<protein>
    <recommendedName>
        <fullName evidence="5">Probable periplasmic serine endoprotease DegP-like</fullName>
        <ecNumber evidence="4">3.4.21.107</ecNumber>
    </recommendedName>
    <alternativeName>
        <fullName evidence="13">Protease Do</fullName>
    </alternativeName>
</protein>
<evidence type="ECO:0000256" key="6">
    <source>
        <dbReference type="ARBA" id="ARBA00022670"/>
    </source>
</evidence>
<feature type="domain" description="PDZ" evidence="16">
    <location>
        <begin position="278"/>
        <end position="369"/>
    </location>
</feature>
<keyword evidence="11" id="KW-0720">Serine protease</keyword>
<dbReference type="Gene3D" id="2.30.42.10">
    <property type="match status" value="2"/>
</dbReference>
<proteinExistence type="inferred from homology"/>
<dbReference type="SMART" id="SM00228">
    <property type="entry name" value="PDZ"/>
    <property type="match status" value="2"/>
</dbReference>
<keyword evidence="9" id="KW-0574">Periplasm</keyword>
<dbReference type="GO" id="GO:0004252">
    <property type="term" value="F:serine-type endopeptidase activity"/>
    <property type="evidence" value="ECO:0007669"/>
    <property type="project" value="InterPro"/>
</dbReference>
<dbReference type="InterPro" id="IPR001940">
    <property type="entry name" value="Peptidase_S1C"/>
</dbReference>
<dbReference type="InterPro" id="IPR011782">
    <property type="entry name" value="Pept_S1C_Do"/>
</dbReference>
<keyword evidence="18" id="KW-1185">Reference proteome</keyword>
<dbReference type="SUPFAM" id="SSF50494">
    <property type="entry name" value="Trypsin-like serine proteases"/>
    <property type="match status" value="1"/>
</dbReference>
<dbReference type="AlphaFoldDB" id="A0A3D9HXI3"/>
<dbReference type="CDD" id="cd10839">
    <property type="entry name" value="cpPDZ1_DegP-like"/>
    <property type="match status" value="1"/>
</dbReference>
<feature type="active site" description="Charge relay system" evidence="14">
    <location>
        <position position="234"/>
    </location>
</feature>
<accession>A0A3D9HXI3</accession>
<evidence type="ECO:0000256" key="3">
    <source>
        <dbReference type="ARBA" id="ARBA00010541"/>
    </source>
</evidence>
<evidence type="ECO:0000256" key="12">
    <source>
        <dbReference type="ARBA" id="ARBA00023016"/>
    </source>
</evidence>
<gene>
    <name evidence="17" type="ORF">DFP90_1011007</name>
</gene>
<dbReference type="RefSeq" id="WP_218044571.1">
    <property type="nucleotide sequence ID" value="NZ_QRDW01000001.1"/>
</dbReference>
<keyword evidence="6 17" id="KW-0645">Protease</keyword>
<dbReference type="InterPro" id="IPR036034">
    <property type="entry name" value="PDZ_sf"/>
</dbReference>
<evidence type="ECO:0000256" key="9">
    <source>
        <dbReference type="ARBA" id="ARBA00022764"/>
    </source>
</evidence>
<dbReference type="InterPro" id="IPR001478">
    <property type="entry name" value="PDZ"/>
</dbReference>
<dbReference type="GO" id="GO:0042597">
    <property type="term" value="C:periplasmic space"/>
    <property type="evidence" value="ECO:0007669"/>
    <property type="project" value="UniProtKB-SubCell"/>
</dbReference>
<dbReference type="PANTHER" id="PTHR22939">
    <property type="entry name" value="SERINE PROTEASE FAMILY S1C HTRA-RELATED"/>
    <property type="match status" value="1"/>
</dbReference>
<dbReference type="NCBIfam" id="TIGR02037">
    <property type="entry name" value="degP_htrA_DO"/>
    <property type="match status" value="1"/>
</dbReference>
<evidence type="ECO:0000256" key="5">
    <source>
        <dbReference type="ARBA" id="ARBA00013958"/>
    </source>
</evidence>
<organism evidence="17 18">
    <name type="scientific">Aestuariispira insulae</name>
    <dbReference type="NCBI Taxonomy" id="1461337"/>
    <lineage>
        <taxon>Bacteria</taxon>
        <taxon>Pseudomonadati</taxon>
        <taxon>Pseudomonadota</taxon>
        <taxon>Alphaproteobacteria</taxon>
        <taxon>Rhodospirillales</taxon>
        <taxon>Kiloniellaceae</taxon>
        <taxon>Aestuariispira</taxon>
    </lineage>
</organism>
<evidence type="ECO:0000313" key="17">
    <source>
        <dbReference type="EMBL" id="RED54204.1"/>
    </source>
</evidence>
<comment type="similarity">
    <text evidence="3">Belongs to the peptidase S1C family.</text>
</comment>
<evidence type="ECO:0000256" key="7">
    <source>
        <dbReference type="ARBA" id="ARBA00022729"/>
    </source>
</evidence>
<evidence type="ECO:0000256" key="11">
    <source>
        <dbReference type="ARBA" id="ARBA00022825"/>
    </source>
</evidence>
<evidence type="ECO:0000313" key="18">
    <source>
        <dbReference type="Proteomes" id="UP000256845"/>
    </source>
</evidence>
<feature type="binding site" evidence="15">
    <location>
        <position position="160"/>
    </location>
    <ligand>
        <name>substrate</name>
    </ligand>
</feature>
<keyword evidence="10" id="KW-0378">Hydrolase</keyword>
<comment type="catalytic activity">
    <reaction evidence="1">
        <text>Acts on substrates that are at least partially unfolded. The cleavage site P1 residue is normally between a pair of hydrophobic residues, such as Val-|-Val.</text>
        <dbReference type="EC" id="3.4.21.107"/>
    </reaction>
</comment>
<feature type="active site" description="Charge relay system" evidence="14">
    <location>
        <position position="128"/>
    </location>
</feature>
<dbReference type="EMBL" id="QRDW01000001">
    <property type="protein sequence ID" value="RED54204.1"/>
    <property type="molecule type" value="Genomic_DNA"/>
</dbReference>
<dbReference type="Proteomes" id="UP000256845">
    <property type="component" value="Unassembled WGS sequence"/>
</dbReference>
<evidence type="ECO:0000256" key="1">
    <source>
        <dbReference type="ARBA" id="ARBA00001772"/>
    </source>
</evidence>
<comment type="subcellular location">
    <subcellularLocation>
        <location evidence="2">Periplasm</location>
    </subcellularLocation>
</comment>
<comment type="caution">
    <text evidence="17">The sequence shown here is derived from an EMBL/GenBank/DDBJ whole genome shotgun (WGS) entry which is preliminary data.</text>
</comment>
<dbReference type="SUPFAM" id="SSF50156">
    <property type="entry name" value="PDZ domain-like"/>
    <property type="match status" value="2"/>
</dbReference>
<evidence type="ECO:0000256" key="13">
    <source>
        <dbReference type="ARBA" id="ARBA00032850"/>
    </source>
</evidence>
<dbReference type="Gene3D" id="2.40.10.120">
    <property type="match status" value="1"/>
</dbReference>
<dbReference type="Pfam" id="PF13365">
    <property type="entry name" value="Trypsin_2"/>
    <property type="match status" value="1"/>
</dbReference>
<dbReference type="Pfam" id="PF13180">
    <property type="entry name" value="PDZ_2"/>
    <property type="match status" value="1"/>
</dbReference>
<feature type="binding site" evidence="15">
    <location>
        <begin position="232"/>
        <end position="234"/>
    </location>
    <ligand>
        <name>substrate</name>
    </ligand>
</feature>
<dbReference type="PRINTS" id="PR00834">
    <property type="entry name" value="PROTEASES2C"/>
</dbReference>
<dbReference type="GO" id="GO:0006508">
    <property type="term" value="P:proteolysis"/>
    <property type="evidence" value="ECO:0007669"/>
    <property type="project" value="UniProtKB-KW"/>
</dbReference>
<evidence type="ECO:0000256" key="2">
    <source>
        <dbReference type="ARBA" id="ARBA00004418"/>
    </source>
</evidence>
<evidence type="ECO:0000256" key="14">
    <source>
        <dbReference type="PIRSR" id="PIRSR611782-1"/>
    </source>
</evidence>
<evidence type="ECO:0000259" key="16">
    <source>
        <dbReference type="PROSITE" id="PS50106"/>
    </source>
</evidence>
<dbReference type="EC" id="3.4.21.107" evidence="4"/>
<dbReference type="PROSITE" id="PS50106">
    <property type="entry name" value="PDZ"/>
    <property type="match status" value="1"/>
</dbReference>
<evidence type="ECO:0000256" key="4">
    <source>
        <dbReference type="ARBA" id="ARBA00013035"/>
    </source>
</evidence>
<feature type="binding site" evidence="15">
    <location>
        <position position="128"/>
    </location>
    <ligand>
        <name>substrate</name>
    </ligand>
</feature>
<dbReference type="PANTHER" id="PTHR22939:SF130">
    <property type="entry name" value="PERIPLASMIC SERINE ENDOPROTEASE DEGP-LIKE-RELATED"/>
    <property type="match status" value="1"/>
</dbReference>
<evidence type="ECO:0000256" key="15">
    <source>
        <dbReference type="PIRSR" id="PIRSR611782-2"/>
    </source>
</evidence>
<keyword evidence="8" id="KW-0677">Repeat</keyword>
<dbReference type="InterPro" id="IPR009003">
    <property type="entry name" value="Peptidase_S1_PA"/>
</dbReference>
<evidence type="ECO:0000256" key="10">
    <source>
        <dbReference type="ARBA" id="ARBA00022801"/>
    </source>
</evidence>
<evidence type="ECO:0000256" key="8">
    <source>
        <dbReference type="ARBA" id="ARBA00022737"/>
    </source>
</evidence>
<reference evidence="17 18" key="1">
    <citation type="submission" date="2018-07" db="EMBL/GenBank/DDBJ databases">
        <title>Genomic Encyclopedia of Type Strains, Phase III (KMG-III): the genomes of soil and plant-associated and newly described type strains.</title>
        <authorList>
            <person name="Whitman W."/>
        </authorList>
    </citation>
    <scope>NUCLEOTIDE SEQUENCE [LARGE SCALE GENOMIC DNA]</scope>
    <source>
        <strain evidence="17 18">CECT 8488</strain>
    </source>
</reference>
<keyword evidence="7" id="KW-0732">Signal</keyword>
<keyword evidence="12" id="KW-0346">Stress response</keyword>
<sequence>MTQTFRIAARALTPMREGMILPALLVISMIAALLNSPAYGRGTPDGFADLAEELLPSVVDIRAIQNARTADAPNQPQAESPFPPDSPFGDLFERFRRHGEGNQGPRRREAAGSGFVIDSDGIIVTNNHVIENADEIYVIFNDDDPKEYPAEILGRDEGVDLAVLKVKADRKMKAVKFGDSDKARVGEWTLAIGNPWGLGGSVTAGIISGRARDIDRDSFTEFLQTDTPINQGNSGGPLFNMKGEVIGVNTAIFTPTGGSIGLGFAIPSNRAKAVAKQLREFGTTRRGWLGVSIQNVSPDIAESVGLDEPFGAMVSTVYDNSPASRAGLEARDVILSFNDRRVDNSARLRRMVAATTVGAEVPVVVWRDGSKINKTVVLGEREKVNIAALSGGDPVPEKPVTSQALDSLGLEIAPVSDVLRQEFNLRDDVQGVVITDVRQGSGAEAKRLRPGMVIVGDAKGPVKSVAELRQRVEKAHEDGRRSVLLHVSIDGELSFVAIRFDNKEG</sequence>
<feature type="active site" description="Charge relay system" evidence="14">
    <location>
        <position position="160"/>
    </location>
</feature>